<keyword evidence="1" id="KW-0472">Membrane</keyword>
<keyword evidence="1" id="KW-1133">Transmembrane helix</keyword>
<accession>A0A101T9F7</accession>
<dbReference type="Proteomes" id="UP000053024">
    <property type="component" value="Unassembled WGS sequence"/>
</dbReference>
<keyword evidence="3" id="KW-1185">Reference proteome</keyword>
<dbReference type="EMBL" id="LMWX01000012">
    <property type="protein sequence ID" value="KUN88267.1"/>
    <property type="molecule type" value="Genomic_DNA"/>
</dbReference>
<evidence type="ECO:0000313" key="3">
    <source>
        <dbReference type="Proteomes" id="UP000053024"/>
    </source>
</evidence>
<evidence type="ECO:0008006" key="4">
    <source>
        <dbReference type="Google" id="ProtNLM"/>
    </source>
</evidence>
<organism evidence="2 3">
    <name type="scientific">Streptomyces bungoensis</name>
    <dbReference type="NCBI Taxonomy" id="285568"/>
    <lineage>
        <taxon>Bacteria</taxon>
        <taxon>Bacillati</taxon>
        <taxon>Actinomycetota</taxon>
        <taxon>Actinomycetes</taxon>
        <taxon>Kitasatosporales</taxon>
        <taxon>Streptomycetaceae</taxon>
        <taxon>Streptomyces</taxon>
    </lineage>
</organism>
<reference evidence="2 3" key="1">
    <citation type="submission" date="2015-10" db="EMBL/GenBank/DDBJ databases">
        <title>Draft genome sequence of Streptomyces bungoensis DSM 41781, type strain for the species Streptomyces bungoensis.</title>
        <authorList>
            <person name="Ruckert C."/>
            <person name="Winkler A."/>
            <person name="Kalinowski J."/>
            <person name="Kampfer P."/>
            <person name="Glaeser S."/>
        </authorList>
    </citation>
    <scope>NUCLEOTIDE SEQUENCE [LARGE SCALE GENOMIC DNA]</scope>
    <source>
        <strain evidence="2 3">DSM 41781</strain>
    </source>
</reference>
<protein>
    <recommendedName>
        <fullName evidence="4">DUF1440 domain-containing protein</fullName>
    </recommendedName>
</protein>
<dbReference type="AlphaFoldDB" id="A0A101T9F7"/>
<dbReference type="RefSeq" id="WP_061918537.1">
    <property type="nucleotide sequence ID" value="NZ_KQ948853.1"/>
</dbReference>
<sequence length="154" mass="15393">MFRSIVRGCAAGAAGTTALNAVSYADMALRGRSPSSAPEDVVDKVTTAVGHRVPDSEERGNRLSGLGALSGITVGVATGAAVALLHRAGLRPPVWLGGLLTGAMAMAASDAPMAGLGVSDPRTWSAADWTADVIPHVAYGLVTYGAVAAADGDH</sequence>
<gene>
    <name evidence="2" type="ORF">AQJ66_07925</name>
</gene>
<name>A0A101T9F7_9ACTN</name>
<comment type="caution">
    <text evidence="2">The sequence shown here is derived from an EMBL/GenBank/DDBJ whole genome shotgun (WGS) entry which is preliminary data.</text>
</comment>
<evidence type="ECO:0000313" key="2">
    <source>
        <dbReference type="EMBL" id="KUN88267.1"/>
    </source>
</evidence>
<feature type="transmembrane region" description="Helical" evidence="1">
    <location>
        <begin position="63"/>
        <end position="85"/>
    </location>
</feature>
<proteinExistence type="predicted"/>
<keyword evidence="1" id="KW-0812">Transmembrane</keyword>
<dbReference type="OrthoDB" id="4569917at2"/>
<dbReference type="STRING" id="285568.AQJ66_07925"/>
<evidence type="ECO:0000256" key="1">
    <source>
        <dbReference type="SAM" id="Phobius"/>
    </source>
</evidence>